<dbReference type="RefSeq" id="WP_193499103.1">
    <property type="nucleotide sequence ID" value="NZ_CP063169.1"/>
</dbReference>
<gene>
    <name evidence="4" type="ORF">IM660_09715</name>
</gene>
<organism evidence="4 5">
    <name type="scientific">Ruania alkalisoli</name>
    <dbReference type="NCBI Taxonomy" id="2779775"/>
    <lineage>
        <taxon>Bacteria</taxon>
        <taxon>Bacillati</taxon>
        <taxon>Actinomycetota</taxon>
        <taxon>Actinomycetes</taxon>
        <taxon>Micrococcales</taxon>
        <taxon>Ruaniaceae</taxon>
        <taxon>Ruania</taxon>
    </lineage>
</organism>
<dbReference type="InterPro" id="IPR028349">
    <property type="entry name" value="PafC-like"/>
</dbReference>
<dbReference type="KEGG" id="halt:IM660_09715"/>
<dbReference type="PIRSF" id="PIRSF016838">
    <property type="entry name" value="PafC"/>
    <property type="match status" value="1"/>
</dbReference>
<keyword evidence="5" id="KW-1185">Reference proteome</keyword>
<proteinExistence type="predicted"/>
<dbReference type="PROSITE" id="PS52050">
    <property type="entry name" value="WYL"/>
    <property type="match status" value="1"/>
</dbReference>
<dbReference type="InterPro" id="IPR026881">
    <property type="entry name" value="WYL_dom"/>
</dbReference>
<dbReference type="EMBL" id="CP063169">
    <property type="protein sequence ID" value="QOR72468.1"/>
    <property type="molecule type" value="Genomic_DNA"/>
</dbReference>
<evidence type="ECO:0000259" key="2">
    <source>
        <dbReference type="Pfam" id="PF19187"/>
    </source>
</evidence>
<evidence type="ECO:0000313" key="5">
    <source>
        <dbReference type="Proteomes" id="UP000593758"/>
    </source>
</evidence>
<dbReference type="Pfam" id="PF13280">
    <property type="entry name" value="WYL"/>
    <property type="match status" value="1"/>
</dbReference>
<dbReference type="PANTHER" id="PTHR34580:SF1">
    <property type="entry name" value="PROTEIN PAFC"/>
    <property type="match status" value="1"/>
</dbReference>
<dbReference type="PANTHER" id="PTHR34580">
    <property type="match status" value="1"/>
</dbReference>
<dbReference type="AlphaFoldDB" id="A0A7M1SY24"/>
<accession>A0A7M1SY24</accession>
<dbReference type="Proteomes" id="UP000593758">
    <property type="component" value="Chromosome"/>
</dbReference>
<evidence type="ECO:0000313" key="4">
    <source>
        <dbReference type="EMBL" id="QOR72468.1"/>
    </source>
</evidence>
<protein>
    <submittedName>
        <fullName evidence="4">YafY family transcriptional regulator</fullName>
    </submittedName>
</protein>
<evidence type="ECO:0000259" key="3">
    <source>
        <dbReference type="Pfam" id="PF25583"/>
    </source>
</evidence>
<sequence length="334" mass="36227">MAETAGDRMVRMLALIAYLEKNRGVPVEQVAEHFGVSTGQVLQDVDTLWVSGTPGYLHGDLIDFAADDREHHILTLTDARGMDRPLRLGPHEALALLTALRSLQANPGLTDDAVLASTTKKLARAAGQAAQAAEAVDVEAPSSSGADTPTHLPVVRRAVKKGRQLALTYVSASDTTSERVVDPLQLLTDSHRWFLLAWCHRAAGLRQFRLDRMLEVTMLEAKIDEHPDVALPGSAQPELESAPWHVRLVLAPRARWVAEQYPVAVVTDLEDGRFAVELDVVDLAWLHNLVLGLGPDVLAVEPADVAEGLRLRARSALEAYAQAGLVEDMPGTVL</sequence>
<name>A0A7M1SY24_9MICO</name>
<evidence type="ECO:0000259" key="1">
    <source>
        <dbReference type="Pfam" id="PF13280"/>
    </source>
</evidence>
<reference evidence="4 5" key="1">
    <citation type="submission" date="2020-10" db="EMBL/GenBank/DDBJ databases">
        <title>Haloactinobacterium sp. RN3S43, a bacterium isolated from saline soil.</title>
        <authorList>
            <person name="Sun J.-Q."/>
        </authorList>
    </citation>
    <scope>NUCLEOTIDE SEQUENCE [LARGE SCALE GENOMIC DNA]</scope>
    <source>
        <strain evidence="4 5">RN3S43</strain>
    </source>
</reference>
<feature type="domain" description="WCX" evidence="3">
    <location>
        <begin position="243"/>
        <end position="317"/>
    </location>
</feature>
<feature type="domain" description="PafC HTH" evidence="2">
    <location>
        <begin position="7"/>
        <end position="123"/>
    </location>
</feature>
<dbReference type="InterPro" id="IPR043839">
    <property type="entry name" value="PafC_HTH"/>
</dbReference>
<dbReference type="Pfam" id="PF25583">
    <property type="entry name" value="WCX"/>
    <property type="match status" value="1"/>
</dbReference>
<dbReference type="Pfam" id="PF19187">
    <property type="entry name" value="HTH_PafC"/>
    <property type="match status" value="1"/>
</dbReference>
<dbReference type="InterPro" id="IPR057727">
    <property type="entry name" value="WCX_dom"/>
</dbReference>
<dbReference type="InterPro" id="IPR051534">
    <property type="entry name" value="CBASS_pafABC_assoc_protein"/>
</dbReference>
<feature type="domain" description="WYL" evidence="1">
    <location>
        <begin position="151"/>
        <end position="218"/>
    </location>
</feature>